<evidence type="ECO:0000313" key="2">
    <source>
        <dbReference type="Proteomes" id="UP000184139"/>
    </source>
</evidence>
<protein>
    <submittedName>
        <fullName evidence="1">Uncharacterized protein</fullName>
    </submittedName>
</protein>
<keyword evidence="2" id="KW-1185">Reference proteome</keyword>
<reference evidence="1 2" key="1">
    <citation type="submission" date="2016-11" db="EMBL/GenBank/DDBJ databases">
        <authorList>
            <person name="Jaros S."/>
            <person name="Januszkiewicz K."/>
            <person name="Wedrychowicz H."/>
        </authorList>
    </citation>
    <scope>NUCLEOTIDE SEQUENCE [LARGE SCALE GENOMIC DNA]</scope>
    <source>
        <strain evidence="1 2">DSM 9705</strain>
    </source>
</reference>
<name>A0A1M5UPP8_9BACT</name>
<dbReference type="EMBL" id="FQXS01000005">
    <property type="protein sequence ID" value="SHH64967.1"/>
    <property type="molecule type" value="Genomic_DNA"/>
</dbReference>
<dbReference type="Proteomes" id="UP000184139">
    <property type="component" value="Unassembled WGS sequence"/>
</dbReference>
<proteinExistence type="predicted"/>
<accession>A0A1M5UPP8</accession>
<gene>
    <name evidence="1" type="ORF">SAMN02745124_01301</name>
</gene>
<dbReference type="AlphaFoldDB" id="A0A1M5UPP8"/>
<organism evidence="1 2">
    <name type="scientific">Desulfofustis glycolicus DSM 9705</name>
    <dbReference type="NCBI Taxonomy" id="1121409"/>
    <lineage>
        <taxon>Bacteria</taxon>
        <taxon>Pseudomonadati</taxon>
        <taxon>Thermodesulfobacteriota</taxon>
        <taxon>Desulfobulbia</taxon>
        <taxon>Desulfobulbales</taxon>
        <taxon>Desulfocapsaceae</taxon>
        <taxon>Desulfofustis</taxon>
    </lineage>
</organism>
<dbReference type="RefSeq" id="WP_073374411.1">
    <property type="nucleotide sequence ID" value="NZ_FQXS01000005.1"/>
</dbReference>
<sequence>MAIRTEDVSTLAKDIKPADIIPWTAEQLSKLPKEAKFPGYSGRWSKNVIEKCLEERYAKTNNPGRVKMSCCNLLRAAIKRCEVQNGSDDQA</sequence>
<evidence type="ECO:0000313" key="1">
    <source>
        <dbReference type="EMBL" id="SHH64967.1"/>
    </source>
</evidence>